<name>A0ABT8KVQ2_9BACT</name>
<dbReference type="SMART" id="SM00418">
    <property type="entry name" value="HTH_ARSR"/>
    <property type="match status" value="1"/>
</dbReference>
<dbReference type="Gene3D" id="1.10.10.10">
    <property type="entry name" value="Winged helix-like DNA-binding domain superfamily/Winged helix DNA-binding domain"/>
    <property type="match status" value="1"/>
</dbReference>
<dbReference type="SUPFAM" id="SSF46785">
    <property type="entry name" value="Winged helix' DNA-binding domain"/>
    <property type="match status" value="1"/>
</dbReference>
<sequence length="113" mass="13235">MSKLSEEQLDLIFSALSDRTRRSILKKVQVQECSVKDLVENYDMSFQAVAKHLNVLEKAHLINKRKSGRHYYSSLNEKQLTQALNWISKQYDFWNSSFSSLDEFLNAQDDDTK</sequence>
<dbReference type="PRINTS" id="PR00778">
    <property type="entry name" value="HTHARSR"/>
</dbReference>
<dbReference type="InterPro" id="IPR001845">
    <property type="entry name" value="HTH_ArsR_DNA-bd_dom"/>
</dbReference>
<reference evidence="2" key="1">
    <citation type="submission" date="2023-06" db="EMBL/GenBank/DDBJ databases">
        <title>Genomic of Parafulvivirga corallium.</title>
        <authorList>
            <person name="Wang G."/>
        </authorList>
    </citation>
    <scope>NUCLEOTIDE SEQUENCE</scope>
    <source>
        <strain evidence="2">BMA10</strain>
    </source>
</reference>
<evidence type="ECO:0000313" key="2">
    <source>
        <dbReference type="EMBL" id="MDN5203703.1"/>
    </source>
</evidence>
<dbReference type="Pfam" id="PF01022">
    <property type="entry name" value="HTH_5"/>
    <property type="match status" value="1"/>
</dbReference>
<organism evidence="2 3">
    <name type="scientific">Splendidivirga corallicola</name>
    <dbReference type="NCBI Taxonomy" id="3051826"/>
    <lineage>
        <taxon>Bacteria</taxon>
        <taxon>Pseudomonadati</taxon>
        <taxon>Bacteroidota</taxon>
        <taxon>Cytophagia</taxon>
        <taxon>Cytophagales</taxon>
        <taxon>Splendidivirgaceae</taxon>
        <taxon>Splendidivirga</taxon>
    </lineage>
</organism>
<accession>A0ABT8KVQ2</accession>
<dbReference type="PANTHER" id="PTHR38600:SF2">
    <property type="entry name" value="SLL0088 PROTEIN"/>
    <property type="match status" value="1"/>
</dbReference>
<gene>
    <name evidence="2" type="ORF">QQ008_20100</name>
</gene>
<dbReference type="PROSITE" id="PS50987">
    <property type="entry name" value="HTH_ARSR_2"/>
    <property type="match status" value="1"/>
</dbReference>
<proteinExistence type="predicted"/>
<comment type="caution">
    <text evidence="2">The sequence shown here is derived from an EMBL/GenBank/DDBJ whole genome shotgun (WGS) entry which is preliminary data.</text>
</comment>
<dbReference type="InterPro" id="IPR036390">
    <property type="entry name" value="WH_DNA-bd_sf"/>
</dbReference>
<dbReference type="InterPro" id="IPR011991">
    <property type="entry name" value="ArsR-like_HTH"/>
</dbReference>
<keyword evidence="3" id="KW-1185">Reference proteome</keyword>
<dbReference type="PANTHER" id="PTHR38600">
    <property type="entry name" value="TRANSCRIPTIONAL REGULATORY PROTEIN"/>
    <property type="match status" value="1"/>
</dbReference>
<feature type="domain" description="HTH arsR-type" evidence="1">
    <location>
        <begin position="1"/>
        <end position="95"/>
    </location>
</feature>
<dbReference type="InterPro" id="IPR036388">
    <property type="entry name" value="WH-like_DNA-bd_sf"/>
</dbReference>
<evidence type="ECO:0000313" key="3">
    <source>
        <dbReference type="Proteomes" id="UP001172082"/>
    </source>
</evidence>
<dbReference type="Proteomes" id="UP001172082">
    <property type="component" value="Unassembled WGS sequence"/>
</dbReference>
<dbReference type="EMBL" id="JAUJEA010000008">
    <property type="protein sequence ID" value="MDN5203703.1"/>
    <property type="molecule type" value="Genomic_DNA"/>
</dbReference>
<evidence type="ECO:0000259" key="1">
    <source>
        <dbReference type="PROSITE" id="PS50987"/>
    </source>
</evidence>
<dbReference type="RefSeq" id="WP_346753726.1">
    <property type="nucleotide sequence ID" value="NZ_JAUJEA010000008.1"/>
</dbReference>
<dbReference type="NCBIfam" id="NF033788">
    <property type="entry name" value="HTH_metalloreg"/>
    <property type="match status" value="1"/>
</dbReference>
<protein>
    <submittedName>
        <fullName evidence="2">Metalloregulator ArsR/SmtB family transcription factor</fullName>
    </submittedName>
</protein>
<dbReference type="CDD" id="cd00090">
    <property type="entry name" value="HTH_ARSR"/>
    <property type="match status" value="1"/>
</dbReference>